<reference evidence="1" key="1">
    <citation type="submission" date="2018-01" db="EMBL/GenBank/DDBJ databases">
        <authorList>
            <person name="Regsiter A."/>
            <person name="William W."/>
        </authorList>
    </citation>
    <scope>NUCLEOTIDE SEQUENCE</scope>
    <source>
        <strain evidence="1">TRIP AH-1</strain>
    </source>
</reference>
<protein>
    <recommendedName>
        <fullName evidence="2">RNA-binding protein</fullName>
    </recommendedName>
</protein>
<gene>
    <name evidence="1" type="ORF">PITCH_A420070</name>
</gene>
<evidence type="ECO:0000313" key="1">
    <source>
        <dbReference type="EMBL" id="SPD75109.1"/>
    </source>
</evidence>
<name>A0A445N090_9BACT</name>
<dbReference type="AlphaFoldDB" id="A0A445N090"/>
<proteinExistence type="predicted"/>
<evidence type="ECO:0008006" key="2">
    <source>
        <dbReference type="Google" id="ProtNLM"/>
    </source>
</evidence>
<dbReference type="EMBL" id="OJIN01000184">
    <property type="protein sequence ID" value="SPD75109.1"/>
    <property type="molecule type" value="Genomic_DNA"/>
</dbReference>
<accession>A0A445N090</accession>
<organism evidence="1">
    <name type="scientific">uncultured Desulfobacterium sp</name>
    <dbReference type="NCBI Taxonomy" id="201089"/>
    <lineage>
        <taxon>Bacteria</taxon>
        <taxon>Pseudomonadati</taxon>
        <taxon>Thermodesulfobacteriota</taxon>
        <taxon>Desulfobacteria</taxon>
        <taxon>Desulfobacterales</taxon>
        <taxon>Desulfobacteriaceae</taxon>
        <taxon>Desulfobacterium</taxon>
        <taxon>environmental samples</taxon>
    </lineage>
</organism>
<dbReference type="InterPro" id="IPR019300">
    <property type="entry name" value="CooT"/>
</dbReference>
<sequence>MCEAHAYILKNGKEEKVMESVDLVELEGDEARLVNIFGEQKTIKASLKLYSNSEGKIVFEPV</sequence>
<dbReference type="Pfam" id="PF10133">
    <property type="entry name" value="CooT"/>
    <property type="match status" value="1"/>
</dbReference>